<evidence type="ECO:0000313" key="3">
    <source>
        <dbReference type="Proteomes" id="UP000800200"/>
    </source>
</evidence>
<organism evidence="2 3">
    <name type="scientific">Zopfia rhizophila CBS 207.26</name>
    <dbReference type="NCBI Taxonomy" id="1314779"/>
    <lineage>
        <taxon>Eukaryota</taxon>
        <taxon>Fungi</taxon>
        <taxon>Dikarya</taxon>
        <taxon>Ascomycota</taxon>
        <taxon>Pezizomycotina</taxon>
        <taxon>Dothideomycetes</taxon>
        <taxon>Dothideomycetes incertae sedis</taxon>
        <taxon>Zopfiaceae</taxon>
        <taxon>Zopfia</taxon>
    </lineage>
</organism>
<dbReference type="AlphaFoldDB" id="A0A6A6E0X5"/>
<sequence length="101" mass="11189">MVNESDNQKAIDDLDSQEAPNYSSTARIFSIDRKTLQRRHQAMSRSIQQAHSESLQLLTDAQEAALIQHINDLSDRGLPPHLNFSGISCLGSLKSSPERTG</sequence>
<keyword evidence="3" id="KW-1185">Reference proteome</keyword>
<feature type="region of interest" description="Disordered" evidence="1">
    <location>
        <begin position="1"/>
        <end position="26"/>
    </location>
</feature>
<accession>A0A6A6E0X5</accession>
<feature type="compositionally biased region" description="Basic and acidic residues" evidence="1">
    <location>
        <begin position="1"/>
        <end position="12"/>
    </location>
</feature>
<proteinExistence type="predicted"/>
<name>A0A6A6E0X5_9PEZI</name>
<dbReference type="Proteomes" id="UP000800200">
    <property type="component" value="Unassembled WGS sequence"/>
</dbReference>
<evidence type="ECO:0000256" key="1">
    <source>
        <dbReference type="SAM" id="MobiDB-lite"/>
    </source>
</evidence>
<evidence type="ECO:0000313" key="2">
    <source>
        <dbReference type="EMBL" id="KAF2184645.1"/>
    </source>
</evidence>
<gene>
    <name evidence="2" type="ORF">K469DRAFT_781248</name>
</gene>
<dbReference type="EMBL" id="ML994637">
    <property type="protein sequence ID" value="KAF2184645.1"/>
    <property type="molecule type" value="Genomic_DNA"/>
</dbReference>
<dbReference type="OrthoDB" id="3942738at2759"/>
<reference evidence="2" key="1">
    <citation type="journal article" date="2020" name="Stud. Mycol.">
        <title>101 Dothideomycetes genomes: a test case for predicting lifestyles and emergence of pathogens.</title>
        <authorList>
            <person name="Haridas S."/>
            <person name="Albert R."/>
            <person name="Binder M."/>
            <person name="Bloem J."/>
            <person name="Labutti K."/>
            <person name="Salamov A."/>
            <person name="Andreopoulos B."/>
            <person name="Baker S."/>
            <person name="Barry K."/>
            <person name="Bills G."/>
            <person name="Bluhm B."/>
            <person name="Cannon C."/>
            <person name="Castanera R."/>
            <person name="Culley D."/>
            <person name="Daum C."/>
            <person name="Ezra D."/>
            <person name="Gonzalez J."/>
            <person name="Henrissat B."/>
            <person name="Kuo A."/>
            <person name="Liang C."/>
            <person name="Lipzen A."/>
            <person name="Lutzoni F."/>
            <person name="Magnuson J."/>
            <person name="Mondo S."/>
            <person name="Nolan M."/>
            <person name="Ohm R."/>
            <person name="Pangilinan J."/>
            <person name="Park H.-J."/>
            <person name="Ramirez L."/>
            <person name="Alfaro M."/>
            <person name="Sun H."/>
            <person name="Tritt A."/>
            <person name="Yoshinaga Y."/>
            <person name="Zwiers L.-H."/>
            <person name="Turgeon B."/>
            <person name="Goodwin S."/>
            <person name="Spatafora J."/>
            <person name="Crous P."/>
            <person name="Grigoriev I."/>
        </authorList>
    </citation>
    <scope>NUCLEOTIDE SEQUENCE</scope>
    <source>
        <strain evidence="2">CBS 207.26</strain>
    </source>
</reference>
<protein>
    <submittedName>
        <fullName evidence="2">Uncharacterized protein</fullName>
    </submittedName>
</protein>